<name>A0A562VEJ8_9ACTN</name>
<evidence type="ECO:0000256" key="1">
    <source>
        <dbReference type="SAM" id="Phobius"/>
    </source>
</evidence>
<feature type="transmembrane region" description="Helical" evidence="1">
    <location>
        <begin position="91"/>
        <end position="113"/>
    </location>
</feature>
<feature type="transmembrane region" description="Helical" evidence="1">
    <location>
        <begin position="57"/>
        <end position="79"/>
    </location>
</feature>
<feature type="transmembrane region" description="Helical" evidence="1">
    <location>
        <begin position="167"/>
        <end position="186"/>
    </location>
</feature>
<feature type="transmembrane region" description="Helical" evidence="1">
    <location>
        <begin position="133"/>
        <end position="155"/>
    </location>
</feature>
<keyword evidence="3" id="KW-1185">Reference proteome</keyword>
<feature type="transmembrane region" description="Helical" evidence="1">
    <location>
        <begin position="206"/>
        <end position="223"/>
    </location>
</feature>
<evidence type="ECO:0000313" key="2">
    <source>
        <dbReference type="EMBL" id="TWJ16251.1"/>
    </source>
</evidence>
<proteinExistence type="predicted"/>
<accession>A0A562VEJ8</accession>
<evidence type="ECO:0000313" key="3">
    <source>
        <dbReference type="Proteomes" id="UP000321617"/>
    </source>
</evidence>
<sequence length="240" mass="25383">MTAARPGTATPATGLATRFALASAGFWVIVVAAFIVIASIVLSVADEPSSVWQGARWIPQYFVLFLGTMLSARFLPVYIAHGVTRRRFDAAAFAVVLGTAVGYAAIMQIGFLVERLVFRWSGGTQFPDGVDLVAGPAAVVGHGAEFALLYLAYLVTGWAIVTGYRRYGGLVGTVLLVPLLMLPFYAESVQWRTGLLAPVAGETGVRVENLIVLAGVLATALFIHRSGRNLPVPPGPAGRP</sequence>
<dbReference type="AlphaFoldDB" id="A0A562VEJ8"/>
<dbReference type="EMBL" id="VLLL01000005">
    <property type="protein sequence ID" value="TWJ16251.1"/>
    <property type="molecule type" value="Genomic_DNA"/>
</dbReference>
<gene>
    <name evidence="2" type="ORF">LX16_1978</name>
</gene>
<comment type="caution">
    <text evidence="2">The sequence shown here is derived from an EMBL/GenBank/DDBJ whole genome shotgun (WGS) entry which is preliminary data.</text>
</comment>
<reference evidence="2 3" key="1">
    <citation type="journal article" date="2013" name="Stand. Genomic Sci.">
        <title>Genomic Encyclopedia of Type Strains, Phase I: The one thousand microbial genomes (KMG-I) project.</title>
        <authorList>
            <person name="Kyrpides N.C."/>
            <person name="Woyke T."/>
            <person name="Eisen J.A."/>
            <person name="Garrity G."/>
            <person name="Lilburn T.G."/>
            <person name="Beck B.J."/>
            <person name="Whitman W.B."/>
            <person name="Hugenholtz P."/>
            <person name="Klenk H.P."/>
        </authorList>
    </citation>
    <scope>NUCLEOTIDE SEQUENCE [LARGE SCALE GENOMIC DNA]</scope>
    <source>
        <strain evidence="2 3">DSM 45044</strain>
    </source>
</reference>
<dbReference type="RefSeq" id="WP_147136353.1">
    <property type="nucleotide sequence ID" value="NZ_BAABIJ010000001.1"/>
</dbReference>
<keyword evidence="1" id="KW-0812">Transmembrane</keyword>
<organism evidence="2 3">
    <name type="scientific">Stackebrandtia albiflava</name>
    <dbReference type="NCBI Taxonomy" id="406432"/>
    <lineage>
        <taxon>Bacteria</taxon>
        <taxon>Bacillati</taxon>
        <taxon>Actinomycetota</taxon>
        <taxon>Actinomycetes</taxon>
        <taxon>Glycomycetales</taxon>
        <taxon>Glycomycetaceae</taxon>
        <taxon>Stackebrandtia</taxon>
    </lineage>
</organism>
<protein>
    <submittedName>
        <fullName evidence="2">Uncharacterized protein</fullName>
    </submittedName>
</protein>
<dbReference type="OrthoDB" id="5181393at2"/>
<keyword evidence="1" id="KW-0472">Membrane</keyword>
<keyword evidence="1" id="KW-1133">Transmembrane helix</keyword>
<dbReference type="Proteomes" id="UP000321617">
    <property type="component" value="Unassembled WGS sequence"/>
</dbReference>
<feature type="transmembrane region" description="Helical" evidence="1">
    <location>
        <begin position="21"/>
        <end position="45"/>
    </location>
</feature>